<dbReference type="OrthoDB" id="1918363at2759"/>
<dbReference type="EMBL" id="LR746269">
    <property type="protein sequence ID" value="CAA7398537.1"/>
    <property type="molecule type" value="Genomic_DNA"/>
</dbReference>
<dbReference type="Proteomes" id="UP000663760">
    <property type="component" value="Chromosome 6"/>
</dbReference>
<keyword evidence="3 4" id="KW-0539">Nucleus</keyword>
<dbReference type="PANTHER" id="PTHR11225:SF4">
    <property type="entry name" value="NUCLEAR PORE COMPLEX PROTEIN NUP93"/>
    <property type="match status" value="1"/>
</dbReference>
<evidence type="ECO:0000313" key="6">
    <source>
        <dbReference type="Proteomes" id="UP000663760"/>
    </source>
</evidence>
<keyword evidence="4" id="KW-0906">Nuclear pore complex</keyword>
<evidence type="ECO:0000256" key="2">
    <source>
        <dbReference type="ARBA" id="ARBA00010186"/>
    </source>
</evidence>
<dbReference type="Pfam" id="PF04097">
    <property type="entry name" value="Nic96"/>
    <property type="match status" value="1"/>
</dbReference>
<keyword evidence="4" id="KW-0653">Protein transport</keyword>
<dbReference type="PANTHER" id="PTHR11225">
    <property type="entry name" value="NUCLEAR PORE COMPLEX PROTEIN NUP93 NUCLEOPORIN NUP93 DEAD EYE PROTEIN"/>
    <property type="match status" value="1"/>
</dbReference>
<gene>
    <name evidence="5" type="ORF">SI8410_06009202</name>
</gene>
<keyword evidence="4" id="KW-0472">Membrane</keyword>
<dbReference type="GO" id="GO:0016973">
    <property type="term" value="P:poly(A)+ mRNA export from nucleus"/>
    <property type="evidence" value="ECO:0007669"/>
    <property type="project" value="TreeGrafter"/>
</dbReference>
<keyword evidence="6" id="KW-1185">Reference proteome</keyword>
<protein>
    <recommendedName>
        <fullName evidence="4">Nuclear pore protein</fullName>
    </recommendedName>
</protein>
<evidence type="ECO:0000256" key="1">
    <source>
        <dbReference type="ARBA" id="ARBA00004259"/>
    </source>
</evidence>
<dbReference type="GO" id="GO:0006606">
    <property type="term" value="P:protein import into nucleus"/>
    <property type="evidence" value="ECO:0007669"/>
    <property type="project" value="TreeGrafter"/>
</dbReference>
<dbReference type="GO" id="GO:0017056">
    <property type="term" value="F:structural constituent of nuclear pore"/>
    <property type="evidence" value="ECO:0007669"/>
    <property type="project" value="InterPro"/>
</dbReference>
<dbReference type="AlphaFoldDB" id="A0A7I8KL74"/>
<keyword evidence="4" id="KW-0509">mRNA transport</keyword>
<dbReference type="GO" id="GO:0005643">
    <property type="term" value="C:nuclear pore"/>
    <property type="evidence" value="ECO:0007669"/>
    <property type="project" value="UniProtKB-SubCell"/>
</dbReference>
<evidence type="ECO:0000313" key="5">
    <source>
        <dbReference type="EMBL" id="CAA7398537.1"/>
    </source>
</evidence>
<sequence>MSSDADAGGWTDLLHSSTKLLEQATPSAQFPPLQRSLDQLEVLSKKLKAKTLLSEAPSQSTSATRLLAREGLSAEQLARDLKTFELKTTFEDVFPAEATTVEEYLQQVHEMAMVSAIQEAQKDNLRNFNDYMLQALEEDWKKEKREFLHSLSRLALLPRRNSGARSTGLTHPGQITSQALSSQVSRPSSVELVPATDRPLPEKKTSVYAEVVRNLNDARQSGLPFKPATAFRAAHEFIGIETSVGKTVSMQKIWHLIQTMANEDSVTQENISKRMALVIGARRHLEFGHEKYILETIQSHPSQAALGGVVGNLQKVRAFLRVRLRDHGVLDFDSVDARKQPPVDTTWQQIYFCLRTGYYDEARHVAQSSRVAYQFAPQLGEWITTGGMVSHETALMASEECDKILRIGDRAGRPGYDRKKLLLYAIISGCHRQIDRLLRDMQSLFSTIEDFLWFKLSCVRDVSSSVPSLVLSDRLVPYSLDDLQTYLNKYDSSYYTKNGKDPLVYPYVLLLSVQFLPAILYLTKETGDEGYNVDAVHISIALADHGVLPEGAGAGHKLAVMDACAEVASLIRHYGSIYLRHGDLSLALEYYVQAAAAMGGGQRSWTGQGNVDQQRQRSMMLKQLLSEILLWDGGIPLLLGPKGAGEEGFLRRYLPDWQSRQQFLLEAACQCQEAGLYDKSVEIHKRVGAFVFALETINKCLSEAICALSRGRLDGESRTSGLIHSGNEIIEAYKYSPEASLQDRENMSEQQTVLRQLEAILYVHKLARTNEYPDALREVSKLSFLPLDPRRPDGASDMFQKLSPHVQACVPDLLKVLLTCLENVRDTDGTLRAMKAKISSFVASNMARNWPQDLYEKVARSL</sequence>
<comment type="similarity">
    <text evidence="2 4">Belongs to the nucleoporin interacting component (NIC) family.</text>
</comment>
<evidence type="ECO:0000256" key="4">
    <source>
        <dbReference type="RuleBase" id="RU364035"/>
    </source>
</evidence>
<name>A0A7I8KL74_SPIIN</name>
<reference evidence="5" key="1">
    <citation type="submission" date="2020-02" db="EMBL/GenBank/DDBJ databases">
        <authorList>
            <person name="Scholz U."/>
            <person name="Mascher M."/>
            <person name="Fiebig A."/>
        </authorList>
    </citation>
    <scope>NUCLEOTIDE SEQUENCE</scope>
</reference>
<accession>A0A7I8KL74</accession>
<keyword evidence="4" id="KW-0813">Transport</keyword>
<evidence type="ECO:0000256" key="3">
    <source>
        <dbReference type="ARBA" id="ARBA00023242"/>
    </source>
</evidence>
<proteinExistence type="inferred from homology"/>
<comment type="subcellular location">
    <subcellularLocation>
        <location evidence="1">Nucleus envelope</location>
    </subcellularLocation>
    <subcellularLocation>
        <location evidence="4">Nucleus</location>
        <location evidence="4">Nuclear pore complex</location>
    </subcellularLocation>
</comment>
<keyword evidence="4" id="KW-0811">Translocation</keyword>
<organism evidence="5 6">
    <name type="scientific">Spirodela intermedia</name>
    <name type="common">Intermediate duckweed</name>
    <dbReference type="NCBI Taxonomy" id="51605"/>
    <lineage>
        <taxon>Eukaryota</taxon>
        <taxon>Viridiplantae</taxon>
        <taxon>Streptophyta</taxon>
        <taxon>Embryophyta</taxon>
        <taxon>Tracheophyta</taxon>
        <taxon>Spermatophyta</taxon>
        <taxon>Magnoliopsida</taxon>
        <taxon>Liliopsida</taxon>
        <taxon>Araceae</taxon>
        <taxon>Lemnoideae</taxon>
        <taxon>Spirodela</taxon>
    </lineage>
</organism>
<dbReference type="InterPro" id="IPR007231">
    <property type="entry name" value="Nucleoporin_int_Nup93/Nic96"/>
</dbReference>